<reference evidence="2" key="1">
    <citation type="submission" date="2025-08" db="UniProtKB">
        <authorList>
            <consortium name="Ensembl"/>
        </authorList>
    </citation>
    <scope>IDENTIFICATION</scope>
</reference>
<dbReference type="GeneTree" id="ENSGT01120000272561"/>
<sequence>MMVRTAVLKMKDPRQILKDMEKIDEMEFNPTHGPMLNEKVLRDKRKKLHETFERIMRLYEKENPEQVKDLRQQETEYGQRRAHLAQHYEAVKNAQHVEIDTIPLPDMPHAPSNITSIQDIPLPGAQPPSILKKSGSFGTTQVPVGPSLGVPKLPPSKRPPGPPPGPPPPQVLMTAKQHPAHTLPLRDEDEIYDPETAMEDIGEAIEPVDIDAEPSSSEDEDEKNQEIDEQPPGEGERPGRVVRFAEGEGGVKGKKKEGLTPLQAMMLRMAGQEIPTQDERDNEEEEEREEFKGGQAQPNKDANKGSKAESNEEGKATASNFQKPSGPLPHVPHQIPVASPAPSPSVVAPPQGPPPMAPPGIPPLRPPGPPSGPPPAPPPGVPPFLRPLGILGMRAPPPRLLPPGPPPGRPPGPPPGLPPGPPPRAPPPRLLPPGIPPPPRHGMLRPPGIAPPMVPLMFPPPGTNPPGVLSAPPSLISRPKGDEGKAGPGIGQTAQLGQSSVVSAAAAAAAVAQAGSMATIEKAAMATISAKPQITNPKADVTRFMPTSLRVKREAKGRMVPARRPEDETMGGTITAVSTPKPASKITASMPTKDDMYEAFMKEMEGLL</sequence>
<feature type="compositionally biased region" description="Low complexity" evidence="1">
    <location>
        <begin position="336"/>
        <end position="349"/>
    </location>
</feature>
<dbReference type="GO" id="GO:0005681">
    <property type="term" value="C:spliceosomal complex"/>
    <property type="evidence" value="ECO:0007669"/>
    <property type="project" value="TreeGrafter"/>
</dbReference>
<dbReference type="Ensembl" id="ENSEBUT00000025347.1">
    <property type="protein sequence ID" value="ENSEBUP00000024770.1"/>
    <property type="gene ID" value="ENSEBUG00000015294.1"/>
</dbReference>
<dbReference type="Proteomes" id="UP000694388">
    <property type="component" value="Unplaced"/>
</dbReference>
<reference evidence="2" key="2">
    <citation type="submission" date="2025-09" db="UniProtKB">
        <authorList>
            <consortium name="Ensembl"/>
        </authorList>
    </citation>
    <scope>IDENTIFICATION</scope>
</reference>
<feature type="compositionally biased region" description="Basic and acidic residues" evidence="1">
    <location>
        <begin position="301"/>
        <end position="315"/>
    </location>
</feature>
<dbReference type="PANTHER" id="PTHR13361">
    <property type="entry name" value="WW DOMAIN-BINDING PROTEIN 11"/>
    <property type="match status" value="1"/>
</dbReference>
<evidence type="ECO:0008006" key="4">
    <source>
        <dbReference type="Google" id="ProtNLM"/>
    </source>
</evidence>
<proteinExistence type="predicted"/>
<evidence type="ECO:0000256" key="1">
    <source>
        <dbReference type="SAM" id="MobiDB-lite"/>
    </source>
</evidence>
<feature type="region of interest" description="Disordered" evidence="1">
    <location>
        <begin position="106"/>
        <end position="442"/>
    </location>
</feature>
<evidence type="ECO:0000313" key="3">
    <source>
        <dbReference type="Proteomes" id="UP000694388"/>
    </source>
</evidence>
<feature type="compositionally biased region" description="Acidic residues" evidence="1">
    <location>
        <begin position="187"/>
        <end position="231"/>
    </location>
</feature>
<feature type="compositionally biased region" description="Pro residues" evidence="1">
    <location>
        <begin position="395"/>
        <end position="440"/>
    </location>
</feature>
<protein>
    <recommendedName>
        <fullName evidence="4">WW domain-binding protein 11</fullName>
    </recommendedName>
</protein>
<feature type="region of interest" description="Disordered" evidence="1">
    <location>
        <begin position="554"/>
        <end position="590"/>
    </location>
</feature>
<dbReference type="PANTHER" id="PTHR13361:SF1">
    <property type="entry name" value="WW DOMAIN-BINDING PROTEIN 11"/>
    <property type="match status" value="1"/>
</dbReference>
<keyword evidence="3" id="KW-1185">Reference proteome</keyword>
<feature type="compositionally biased region" description="Pro residues" evidence="1">
    <location>
        <begin position="152"/>
        <end position="170"/>
    </location>
</feature>
<feature type="compositionally biased region" description="Pro residues" evidence="1">
    <location>
        <begin position="350"/>
        <end position="385"/>
    </location>
</feature>
<organism evidence="2 3">
    <name type="scientific">Eptatretus burgeri</name>
    <name type="common">Inshore hagfish</name>
    <dbReference type="NCBI Taxonomy" id="7764"/>
    <lineage>
        <taxon>Eukaryota</taxon>
        <taxon>Metazoa</taxon>
        <taxon>Chordata</taxon>
        <taxon>Craniata</taxon>
        <taxon>Vertebrata</taxon>
        <taxon>Cyclostomata</taxon>
        <taxon>Myxini</taxon>
        <taxon>Myxiniformes</taxon>
        <taxon>Myxinidae</taxon>
        <taxon>Eptatretinae</taxon>
        <taxon>Eptatretus</taxon>
    </lineage>
</organism>
<accession>A0A8C4R3J7</accession>
<feature type="compositionally biased region" description="Basic and acidic residues" evidence="1">
    <location>
        <begin position="234"/>
        <end position="251"/>
    </location>
</feature>
<dbReference type="AlphaFoldDB" id="A0A8C4R3J7"/>
<dbReference type="OMA" id="FGMRMPP"/>
<evidence type="ECO:0000313" key="2">
    <source>
        <dbReference type="Ensembl" id="ENSEBUP00000024770.1"/>
    </source>
</evidence>
<name>A0A8C4R3J7_EPTBU</name>
<feature type="compositionally biased region" description="Basic and acidic residues" evidence="1">
    <location>
        <begin position="554"/>
        <end position="567"/>
    </location>
</feature>